<organism evidence="2 3">
    <name type="scientific">Puccinia coronata f. sp. avenae</name>
    <dbReference type="NCBI Taxonomy" id="200324"/>
    <lineage>
        <taxon>Eukaryota</taxon>
        <taxon>Fungi</taxon>
        <taxon>Dikarya</taxon>
        <taxon>Basidiomycota</taxon>
        <taxon>Pucciniomycotina</taxon>
        <taxon>Pucciniomycetes</taxon>
        <taxon>Pucciniales</taxon>
        <taxon>Pucciniaceae</taxon>
        <taxon>Puccinia</taxon>
    </lineage>
</organism>
<protein>
    <submittedName>
        <fullName evidence="2">Uncharacterized protein</fullName>
    </submittedName>
</protein>
<feature type="non-terminal residue" evidence="2">
    <location>
        <position position="1"/>
    </location>
</feature>
<evidence type="ECO:0000313" key="3">
    <source>
        <dbReference type="Proteomes" id="UP000235392"/>
    </source>
</evidence>
<evidence type="ECO:0000256" key="1">
    <source>
        <dbReference type="SAM" id="MobiDB-lite"/>
    </source>
</evidence>
<feature type="region of interest" description="Disordered" evidence="1">
    <location>
        <begin position="190"/>
        <end position="215"/>
    </location>
</feature>
<name>A0A2N5RWS7_9BASI</name>
<comment type="caution">
    <text evidence="2">The sequence shown here is derived from an EMBL/GenBank/DDBJ whole genome shotgun (WGS) entry which is preliminary data.</text>
</comment>
<accession>A0A2N5RWS7</accession>
<dbReference type="EMBL" id="PGCI01001338">
    <property type="protein sequence ID" value="PLW05461.1"/>
    <property type="molecule type" value="Genomic_DNA"/>
</dbReference>
<sequence length="215" mass="23988">WPDGGVAGSSEQAWFHRWDYQDNGPTGSQRWARPPGWTTVWGAVDHQWASHRWITVGAKPPRLDHRLFHRQPHHHIPTFTQPTGTALGERWAGATTMSTPPIRMEDELSVLSEQIPTPTPPPQLTKVELTCSLWFENPFTSPPAGSPLSLAKNFIRQTLTNSRVETYNLEHVPADSKVIDLSLVRMTSATMGGHASQNRPEKFSTTGVSVKESQP</sequence>
<gene>
    <name evidence="2" type="ORF">PCASD_26213</name>
</gene>
<dbReference type="AlphaFoldDB" id="A0A2N5RWS7"/>
<dbReference type="Proteomes" id="UP000235392">
    <property type="component" value="Unassembled WGS sequence"/>
</dbReference>
<evidence type="ECO:0000313" key="2">
    <source>
        <dbReference type="EMBL" id="PLW05461.1"/>
    </source>
</evidence>
<reference evidence="2 3" key="1">
    <citation type="submission" date="2017-11" db="EMBL/GenBank/DDBJ databases">
        <title>De novo assembly and phasing of dikaryotic genomes from two isolates of Puccinia coronata f. sp. avenae, the causal agent of oat crown rust.</title>
        <authorList>
            <person name="Miller M.E."/>
            <person name="Zhang Y."/>
            <person name="Omidvar V."/>
            <person name="Sperschneider J."/>
            <person name="Schwessinger B."/>
            <person name="Raley C."/>
            <person name="Palmer J.M."/>
            <person name="Garnica D."/>
            <person name="Upadhyaya N."/>
            <person name="Rathjen J."/>
            <person name="Taylor J.M."/>
            <person name="Park R.F."/>
            <person name="Dodds P.N."/>
            <person name="Hirsch C.D."/>
            <person name="Kianian S.F."/>
            <person name="Figueroa M."/>
        </authorList>
    </citation>
    <scope>NUCLEOTIDE SEQUENCE [LARGE SCALE GENOMIC DNA]</scope>
    <source>
        <strain evidence="2">12SD80</strain>
    </source>
</reference>
<proteinExistence type="predicted"/>